<sequence>MEFIKLSVTCYYFQSAVNIGYINHGNEGMLVDAGLDKSTMKKVLKKLDEEGLPITHLYITHAHADHFGGAAYLQQARNVFTIAPVLEEAILRNPILEPIYLFQGNTPLDELRNKFLEGEAITVDKVITEGTYKVDRFDFTAIAFPGHSENQLGILIDNLLYCGDAYFSEEQLRKHKIPYIVDAAQTLKSLEKLKSIECDGAVPGHGIFEQDFNGTVVRNFDYHLAVLTSVTELFWEAGESISHEEIVKLMCDKWNVQLTHLSGFLLYRTAVTAYVTKLVRDGMVTTHIENNTLMFKM</sequence>
<comment type="caution">
    <text evidence="2">The sequence shown here is derived from an EMBL/GenBank/DDBJ whole genome shotgun (WGS) entry which is preliminary data.</text>
</comment>
<evidence type="ECO:0000313" key="2">
    <source>
        <dbReference type="EMBL" id="MBE4909446.1"/>
    </source>
</evidence>
<dbReference type="Pfam" id="PF00753">
    <property type="entry name" value="Lactamase_B"/>
    <property type="match status" value="1"/>
</dbReference>
<proteinExistence type="predicted"/>
<name>A0ABR9QLS1_9BACI</name>
<dbReference type="SMART" id="SM00849">
    <property type="entry name" value="Lactamase_B"/>
    <property type="match status" value="1"/>
</dbReference>
<accession>A0ABR9QLS1</accession>
<dbReference type="InterPro" id="IPR001279">
    <property type="entry name" value="Metallo-B-lactamas"/>
</dbReference>
<dbReference type="EMBL" id="JADCLJ010000022">
    <property type="protein sequence ID" value="MBE4909446.1"/>
    <property type="molecule type" value="Genomic_DNA"/>
</dbReference>
<dbReference type="InterPro" id="IPR050855">
    <property type="entry name" value="NDM-1-like"/>
</dbReference>
<reference evidence="2 3" key="1">
    <citation type="submission" date="2020-10" db="EMBL/GenBank/DDBJ databases">
        <title>Bacillus sp. HD4P25, an endophyte from a halophyte.</title>
        <authorList>
            <person name="Sun J.-Q."/>
        </authorList>
    </citation>
    <scope>NUCLEOTIDE SEQUENCE [LARGE SCALE GENOMIC DNA]</scope>
    <source>
        <strain evidence="2 3">YIM 93174</strain>
    </source>
</reference>
<evidence type="ECO:0000259" key="1">
    <source>
        <dbReference type="SMART" id="SM00849"/>
    </source>
</evidence>
<dbReference type="PANTHER" id="PTHR42951:SF14">
    <property type="entry name" value="METALLO-BETA-LACTAMASE SUPERFAMILY PROTEIN"/>
    <property type="match status" value="1"/>
</dbReference>
<evidence type="ECO:0000313" key="3">
    <source>
        <dbReference type="Proteomes" id="UP001516662"/>
    </source>
</evidence>
<dbReference type="InterPro" id="IPR036866">
    <property type="entry name" value="RibonucZ/Hydroxyglut_hydro"/>
</dbReference>
<gene>
    <name evidence="2" type="ORF">IMZ08_15445</name>
</gene>
<feature type="domain" description="Metallo-beta-lactamase" evidence="1">
    <location>
        <begin position="16"/>
        <end position="205"/>
    </location>
</feature>
<dbReference type="CDD" id="cd07743">
    <property type="entry name" value="metallo-hydrolase-like_MBL-fold"/>
    <property type="match status" value="1"/>
</dbReference>
<dbReference type="SUPFAM" id="SSF56281">
    <property type="entry name" value="Metallo-hydrolase/oxidoreductase"/>
    <property type="match status" value="1"/>
</dbReference>
<keyword evidence="3" id="KW-1185">Reference proteome</keyword>
<dbReference type="Proteomes" id="UP001516662">
    <property type="component" value="Unassembled WGS sequence"/>
</dbReference>
<dbReference type="Gene3D" id="3.60.15.10">
    <property type="entry name" value="Ribonuclease Z/Hydroxyacylglutathione hydrolase-like"/>
    <property type="match status" value="1"/>
</dbReference>
<dbReference type="PANTHER" id="PTHR42951">
    <property type="entry name" value="METALLO-BETA-LACTAMASE DOMAIN-CONTAINING"/>
    <property type="match status" value="1"/>
</dbReference>
<protein>
    <submittedName>
        <fullName evidence="2">MBL fold metallo-hydrolase</fullName>
    </submittedName>
</protein>
<organism evidence="2 3">
    <name type="scientific">Litchfieldia luteola</name>
    <dbReference type="NCBI Taxonomy" id="682179"/>
    <lineage>
        <taxon>Bacteria</taxon>
        <taxon>Bacillati</taxon>
        <taxon>Bacillota</taxon>
        <taxon>Bacilli</taxon>
        <taxon>Bacillales</taxon>
        <taxon>Bacillaceae</taxon>
        <taxon>Litchfieldia</taxon>
    </lineage>
</organism>